<keyword evidence="2" id="KW-1185">Reference proteome</keyword>
<reference evidence="1 2" key="1">
    <citation type="journal article" date="2020" name="Cell">
        <title>Large-Scale Comparative Analyses of Tick Genomes Elucidate Their Genetic Diversity and Vector Capacities.</title>
        <authorList>
            <consortium name="Tick Genome and Microbiome Consortium (TIGMIC)"/>
            <person name="Jia N."/>
            <person name="Wang J."/>
            <person name="Shi W."/>
            <person name="Du L."/>
            <person name="Sun Y."/>
            <person name="Zhan W."/>
            <person name="Jiang J.F."/>
            <person name="Wang Q."/>
            <person name="Zhang B."/>
            <person name="Ji P."/>
            <person name="Bell-Sakyi L."/>
            <person name="Cui X.M."/>
            <person name="Yuan T.T."/>
            <person name="Jiang B.G."/>
            <person name="Yang W.F."/>
            <person name="Lam T.T."/>
            <person name="Chang Q.C."/>
            <person name="Ding S.J."/>
            <person name="Wang X.J."/>
            <person name="Zhu J.G."/>
            <person name="Ruan X.D."/>
            <person name="Zhao L."/>
            <person name="Wei J.T."/>
            <person name="Ye R.Z."/>
            <person name="Que T.C."/>
            <person name="Du C.H."/>
            <person name="Zhou Y.H."/>
            <person name="Cheng J.X."/>
            <person name="Dai P.F."/>
            <person name="Guo W.B."/>
            <person name="Han X.H."/>
            <person name="Huang E.J."/>
            <person name="Li L.F."/>
            <person name="Wei W."/>
            <person name="Gao Y.C."/>
            <person name="Liu J.Z."/>
            <person name="Shao H.Z."/>
            <person name="Wang X."/>
            <person name="Wang C.C."/>
            <person name="Yang T.C."/>
            <person name="Huo Q.B."/>
            <person name="Li W."/>
            <person name="Chen H.Y."/>
            <person name="Chen S.E."/>
            <person name="Zhou L.G."/>
            <person name="Ni X.B."/>
            <person name="Tian J.H."/>
            <person name="Sheng Y."/>
            <person name="Liu T."/>
            <person name="Pan Y.S."/>
            <person name="Xia L.Y."/>
            <person name="Li J."/>
            <person name="Zhao F."/>
            <person name="Cao W.C."/>
        </authorList>
    </citation>
    <scope>NUCLEOTIDE SEQUENCE [LARGE SCALE GENOMIC DNA]</scope>
    <source>
        <strain evidence="1">HaeL-2018</strain>
    </source>
</reference>
<organism evidence="1 2">
    <name type="scientific">Haemaphysalis longicornis</name>
    <name type="common">Bush tick</name>
    <dbReference type="NCBI Taxonomy" id="44386"/>
    <lineage>
        <taxon>Eukaryota</taxon>
        <taxon>Metazoa</taxon>
        <taxon>Ecdysozoa</taxon>
        <taxon>Arthropoda</taxon>
        <taxon>Chelicerata</taxon>
        <taxon>Arachnida</taxon>
        <taxon>Acari</taxon>
        <taxon>Parasitiformes</taxon>
        <taxon>Ixodida</taxon>
        <taxon>Ixodoidea</taxon>
        <taxon>Ixodidae</taxon>
        <taxon>Haemaphysalinae</taxon>
        <taxon>Haemaphysalis</taxon>
    </lineage>
</organism>
<evidence type="ECO:0000313" key="2">
    <source>
        <dbReference type="Proteomes" id="UP000821853"/>
    </source>
</evidence>
<dbReference type="Proteomes" id="UP000821853">
    <property type="component" value="Chromosome 2"/>
</dbReference>
<protein>
    <submittedName>
        <fullName evidence="1">Uncharacterized protein</fullName>
    </submittedName>
</protein>
<sequence>MANLLDFVPSTATTLVIPAGTNDLTFSTTHATFDSLFRPVSSPEDIPQCLLDALLLDVISRGHPAIKRLYVSLVLPRSTNRRRYNNNASFIRKFNLKAHQFNTL</sequence>
<accession>A0A9J6FWN8</accession>
<comment type="caution">
    <text evidence="1">The sequence shown here is derived from an EMBL/GenBank/DDBJ whole genome shotgun (WGS) entry which is preliminary data.</text>
</comment>
<dbReference type="VEuPathDB" id="VectorBase:HLOH_058314"/>
<evidence type="ECO:0000313" key="1">
    <source>
        <dbReference type="EMBL" id="KAH9367501.1"/>
    </source>
</evidence>
<dbReference type="OrthoDB" id="10072345at2759"/>
<dbReference type="EMBL" id="JABSTR010000004">
    <property type="protein sequence ID" value="KAH9367501.1"/>
    <property type="molecule type" value="Genomic_DNA"/>
</dbReference>
<proteinExistence type="predicted"/>
<dbReference type="AlphaFoldDB" id="A0A9J6FWN8"/>
<gene>
    <name evidence="1" type="ORF">HPB48_000061</name>
</gene>
<name>A0A9J6FWN8_HAELO</name>